<keyword evidence="1" id="KW-1133">Transmembrane helix</keyword>
<feature type="transmembrane region" description="Helical" evidence="1">
    <location>
        <begin position="87"/>
        <end position="107"/>
    </location>
</feature>
<name>A0A482TNC9_9EURY</name>
<dbReference type="EMBL" id="RZHH01000002">
    <property type="protein sequence ID" value="RYJ14711.1"/>
    <property type="molecule type" value="Genomic_DNA"/>
</dbReference>
<organism evidence="2 3">
    <name type="scientific">Halogeometricum borinquense</name>
    <dbReference type="NCBI Taxonomy" id="60847"/>
    <lineage>
        <taxon>Archaea</taxon>
        <taxon>Methanobacteriati</taxon>
        <taxon>Methanobacteriota</taxon>
        <taxon>Stenosarchaea group</taxon>
        <taxon>Halobacteria</taxon>
        <taxon>Halobacteriales</taxon>
        <taxon>Haloferacaceae</taxon>
        <taxon>Halogeometricum</taxon>
    </lineage>
</organism>
<proteinExistence type="predicted"/>
<evidence type="ECO:0000313" key="3">
    <source>
        <dbReference type="Proteomes" id="UP000294028"/>
    </source>
</evidence>
<dbReference type="AlphaFoldDB" id="A0A482TNC9"/>
<comment type="caution">
    <text evidence="2">The sequence shown here is derived from an EMBL/GenBank/DDBJ whole genome shotgun (WGS) entry which is preliminary data.</text>
</comment>
<accession>A0A482TNC9</accession>
<feature type="transmembrane region" description="Helical" evidence="1">
    <location>
        <begin position="30"/>
        <end position="48"/>
    </location>
</feature>
<dbReference type="RefSeq" id="WP_129785048.1">
    <property type="nucleotide sequence ID" value="NZ_RZHH01000002.1"/>
</dbReference>
<evidence type="ECO:0000256" key="1">
    <source>
        <dbReference type="SAM" id="Phobius"/>
    </source>
</evidence>
<keyword evidence="1" id="KW-0472">Membrane</keyword>
<feature type="transmembrane region" description="Helical" evidence="1">
    <location>
        <begin position="55"/>
        <end position="81"/>
    </location>
</feature>
<sequence>MNTDSVNSEWLFAVAIVALGFVFLDMPVRPFEYATCGIVFAGTLLSVFDSIREHWVFRVVVASAFLGVAGVKFGYAIWLAYSLEQHFVMTAVGLDGMFASVFLASYLGQLYRDQRERTG</sequence>
<feature type="transmembrane region" description="Helical" evidence="1">
    <location>
        <begin position="7"/>
        <end position="24"/>
    </location>
</feature>
<protein>
    <submittedName>
        <fullName evidence="2">Uncharacterized protein</fullName>
    </submittedName>
</protein>
<dbReference type="Proteomes" id="UP000294028">
    <property type="component" value="Unassembled WGS sequence"/>
</dbReference>
<reference evidence="2 3" key="1">
    <citation type="submission" date="2018-12" db="EMBL/GenBank/DDBJ databases">
        <title>Genome analysis provides insights into bioremediation potentialities of Halogeometricum borinquense strain N11.</title>
        <authorList>
            <person name="Najjari A."/>
            <person name="Youssef N."/>
            <person name="Fhoula I."/>
            <person name="Ben Dhia O."/>
            <person name="Mahjoubi M."/>
            <person name="Ouzari H.I."/>
            <person name="Cherif A."/>
        </authorList>
    </citation>
    <scope>NUCLEOTIDE SEQUENCE [LARGE SCALE GENOMIC DNA]</scope>
    <source>
        <strain evidence="2 3">N11</strain>
    </source>
</reference>
<keyword evidence="1" id="KW-0812">Transmembrane</keyword>
<evidence type="ECO:0000313" key="2">
    <source>
        <dbReference type="EMBL" id="RYJ14711.1"/>
    </source>
</evidence>
<gene>
    <name evidence="2" type="ORF">ELS19_12625</name>
</gene>